<name>A0A8S4GH02_PLUXY</name>
<evidence type="ECO:0000256" key="9">
    <source>
        <dbReference type="ARBA" id="ARBA00023157"/>
    </source>
</evidence>
<comment type="similarity">
    <text evidence="2">Belongs to the CD36 family.</text>
</comment>
<evidence type="ECO:0000256" key="10">
    <source>
        <dbReference type="ARBA" id="ARBA00023170"/>
    </source>
</evidence>
<organism evidence="13 14">
    <name type="scientific">Plutella xylostella</name>
    <name type="common">Diamondback moth</name>
    <name type="synonym">Plutella maculipennis</name>
    <dbReference type="NCBI Taxonomy" id="51655"/>
    <lineage>
        <taxon>Eukaryota</taxon>
        <taxon>Metazoa</taxon>
        <taxon>Ecdysozoa</taxon>
        <taxon>Arthropoda</taxon>
        <taxon>Hexapoda</taxon>
        <taxon>Insecta</taxon>
        <taxon>Pterygota</taxon>
        <taxon>Neoptera</taxon>
        <taxon>Endopterygota</taxon>
        <taxon>Lepidoptera</taxon>
        <taxon>Glossata</taxon>
        <taxon>Ditrysia</taxon>
        <taxon>Yponomeutoidea</taxon>
        <taxon>Plutellidae</taxon>
        <taxon>Plutella</taxon>
    </lineage>
</organism>
<dbReference type="EMBL" id="CAJHNJ030000602">
    <property type="protein sequence ID" value="CAG9138352.1"/>
    <property type="molecule type" value="Genomic_DNA"/>
</dbReference>
<keyword evidence="6" id="KW-0552">Olfaction</keyword>
<evidence type="ECO:0000256" key="12">
    <source>
        <dbReference type="ARBA" id="ARBA00040645"/>
    </source>
</evidence>
<evidence type="ECO:0000256" key="7">
    <source>
        <dbReference type="ARBA" id="ARBA00022989"/>
    </source>
</evidence>
<reference evidence="13" key="1">
    <citation type="submission" date="2020-11" db="EMBL/GenBank/DDBJ databases">
        <authorList>
            <person name="Whiteford S."/>
        </authorList>
    </citation>
    <scope>NUCLEOTIDE SEQUENCE</scope>
</reference>
<keyword evidence="11" id="KW-0325">Glycoprotein</keyword>
<dbReference type="Pfam" id="PF01130">
    <property type="entry name" value="CD36"/>
    <property type="match status" value="1"/>
</dbReference>
<evidence type="ECO:0000256" key="4">
    <source>
        <dbReference type="ARBA" id="ARBA00022606"/>
    </source>
</evidence>
<evidence type="ECO:0000256" key="3">
    <source>
        <dbReference type="ARBA" id="ARBA00022475"/>
    </source>
</evidence>
<comment type="caution">
    <text evidence="13">The sequence shown here is derived from an EMBL/GenBank/DDBJ whole genome shotgun (WGS) entry which is preliminary data.</text>
</comment>
<dbReference type="PANTHER" id="PTHR11923:SF109">
    <property type="entry name" value="SENSORY NEURON MEMBRANE PROTEIN 2"/>
    <property type="match status" value="1"/>
</dbReference>
<evidence type="ECO:0000256" key="11">
    <source>
        <dbReference type="ARBA" id="ARBA00023180"/>
    </source>
</evidence>
<evidence type="ECO:0000256" key="6">
    <source>
        <dbReference type="ARBA" id="ARBA00022725"/>
    </source>
</evidence>
<comment type="subcellular location">
    <subcellularLocation>
        <location evidence="1">Cell membrane</location>
    </subcellularLocation>
</comment>
<dbReference type="AlphaFoldDB" id="A0A8S4GH02"/>
<protein>
    <recommendedName>
        <fullName evidence="12">Sensory neuron membrane protein 2</fullName>
    </recommendedName>
</protein>
<dbReference type="GO" id="GO:0005044">
    <property type="term" value="F:scavenger receptor activity"/>
    <property type="evidence" value="ECO:0007669"/>
    <property type="project" value="TreeGrafter"/>
</dbReference>
<keyword evidence="4" id="KW-0716">Sensory transduction</keyword>
<evidence type="ECO:0000256" key="8">
    <source>
        <dbReference type="ARBA" id="ARBA00023136"/>
    </source>
</evidence>
<accession>A0A8S4GH02</accession>
<keyword evidence="3" id="KW-1003">Cell membrane</keyword>
<keyword evidence="9" id="KW-1015">Disulfide bond</keyword>
<evidence type="ECO:0000256" key="5">
    <source>
        <dbReference type="ARBA" id="ARBA00022692"/>
    </source>
</evidence>
<dbReference type="PANTHER" id="PTHR11923">
    <property type="entry name" value="SCAVENGER RECEPTOR CLASS B TYPE-1 SR-B1"/>
    <property type="match status" value="1"/>
</dbReference>
<keyword evidence="10" id="KW-0675">Receptor</keyword>
<sequence length="93" mass="9966">MKFGVRSSAAVLAVGAVVAVAVAIVGYAVVPGIIDETILQEVALENNTIALERFENVPFPLNFTIHLFSVENGPEVLAGGIPRVRERGPYIYK</sequence>
<dbReference type="GO" id="GO:0005737">
    <property type="term" value="C:cytoplasm"/>
    <property type="evidence" value="ECO:0007669"/>
    <property type="project" value="TreeGrafter"/>
</dbReference>
<evidence type="ECO:0000256" key="2">
    <source>
        <dbReference type="ARBA" id="ARBA00010532"/>
    </source>
</evidence>
<keyword evidence="14" id="KW-1185">Reference proteome</keyword>
<dbReference type="PRINTS" id="PR01609">
    <property type="entry name" value="CD36FAMILY"/>
</dbReference>
<evidence type="ECO:0000313" key="14">
    <source>
        <dbReference type="Proteomes" id="UP000653454"/>
    </source>
</evidence>
<keyword evidence="8" id="KW-0472">Membrane</keyword>
<keyword evidence="7" id="KW-1133">Transmembrane helix</keyword>
<gene>
    <name evidence="13" type="ORF">PLXY2_LOCUS16605</name>
</gene>
<proteinExistence type="inferred from homology"/>
<evidence type="ECO:0000313" key="13">
    <source>
        <dbReference type="EMBL" id="CAG9138352.1"/>
    </source>
</evidence>
<dbReference type="GO" id="GO:0005886">
    <property type="term" value="C:plasma membrane"/>
    <property type="evidence" value="ECO:0007669"/>
    <property type="project" value="UniProtKB-SubCell"/>
</dbReference>
<dbReference type="InterPro" id="IPR002159">
    <property type="entry name" value="CD36_fam"/>
</dbReference>
<dbReference type="GO" id="GO:0007608">
    <property type="term" value="P:sensory perception of smell"/>
    <property type="evidence" value="ECO:0007669"/>
    <property type="project" value="UniProtKB-KW"/>
</dbReference>
<keyword evidence="5" id="KW-0812">Transmembrane</keyword>
<dbReference type="Proteomes" id="UP000653454">
    <property type="component" value="Unassembled WGS sequence"/>
</dbReference>
<evidence type="ECO:0000256" key="1">
    <source>
        <dbReference type="ARBA" id="ARBA00004236"/>
    </source>
</evidence>